<dbReference type="PROSITE" id="PS01031">
    <property type="entry name" value="SHSP"/>
    <property type="match status" value="1"/>
</dbReference>
<name>A0AAU9T754_THLAR</name>
<evidence type="ECO:0000259" key="2">
    <source>
        <dbReference type="PROSITE" id="PS01031"/>
    </source>
</evidence>
<dbReference type="PANTHER" id="PTHR46991:SF37">
    <property type="entry name" value="57 KDA HEAT SHOCK PROTEIN-RELATED"/>
    <property type="match status" value="1"/>
</dbReference>
<dbReference type="CDD" id="cd00298">
    <property type="entry name" value="ACD_sHsps_p23-like"/>
    <property type="match status" value="1"/>
</dbReference>
<accession>A0AAU9T754</accession>
<dbReference type="PANTHER" id="PTHR46991">
    <property type="entry name" value="23.5 KDA HEAT SHOCK PROTEIN, MITOCHONDRIAL"/>
    <property type="match status" value="1"/>
</dbReference>
<feature type="domain" description="SHSP" evidence="2">
    <location>
        <begin position="170"/>
        <end position="261"/>
    </location>
</feature>
<evidence type="ECO:0000313" key="4">
    <source>
        <dbReference type="Proteomes" id="UP000836841"/>
    </source>
</evidence>
<protein>
    <recommendedName>
        <fullName evidence="2">SHSP domain-containing protein</fullName>
    </recommendedName>
</protein>
<dbReference type="Proteomes" id="UP000836841">
    <property type="component" value="Chromosome 7"/>
</dbReference>
<evidence type="ECO:0000256" key="1">
    <source>
        <dbReference type="PROSITE-ProRule" id="PRU00285"/>
    </source>
</evidence>
<comment type="similarity">
    <text evidence="1">Belongs to the small heat shock protein (HSP20) family.</text>
</comment>
<dbReference type="InterPro" id="IPR008978">
    <property type="entry name" value="HSP20-like_chaperone"/>
</dbReference>
<organism evidence="3 4">
    <name type="scientific">Thlaspi arvense</name>
    <name type="common">Field penny-cress</name>
    <dbReference type="NCBI Taxonomy" id="13288"/>
    <lineage>
        <taxon>Eukaryota</taxon>
        <taxon>Viridiplantae</taxon>
        <taxon>Streptophyta</taxon>
        <taxon>Embryophyta</taxon>
        <taxon>Tracheophyta</taxon>
        <taxon>Spermatophyta</taxon>
        <taxon>Magnoliopsida</taxon>
        <taxon>eudicotyledons</taxon>
        <taxon>Gunneridae</taxon>
        <taxon>Pentapetalae</taxon>
        <taxon>rosids</taxon>
        <taxon>malvids</taxon>
        <taxon>Brassicales</taxon>
        <taxon>Brassicaceae</taxon>
        <taxon>Thlaspideae</taxon>
        <taxon>Thlaspi</taxon>
    </lineage>
</organism>
<dbReference type="AlphaFoldDB" id="A0AAU9T754"/>
<gene>
    <name evidence="3" type="ORF">TAV2_LOCUS24319</name>
</gene>
<sequence>MDVFYATNNPYLVNGPRGFTEFRFMEETTDLFVRLDFPGVTKESVNILLEPSMKAVFVLGDAPKEHIHDSSHRKYGTATGLVCDCCEISNIQCFVGDGVVRLILSKRKINFHVPFSCPFEMPTAASPFLAHVIRGYHPEAHLRGHSPEGCRGTDPLDPAFTGRVTIPHPSVLEGPTSAYESKQLPNGGLFLRIDMPGVPKDNFSVAVDSDGGVTVIGRAPPAMCDSSGREYIGKVAVVPRDFDNSRIKVIAKHGVIRLIIL</sequence>
<dbReference type="EMBL" id="OU466863">
    <property type="protein sequence ID" value="CAH2078868.1"/>
    <property type="molecule type" value="Genomic_DNA"/>
</dbReference>
<proteinExistence type="inferred from homology"/>
<dbReference type="InterPro" id="IPR002068">
    <property type="entry name" value="A-crystallin/Hsp20_dom"/>
</dbReference>
<evidence type="ECO:0000313" key="3">
    <source>
        <dbReference type="EMBL" id="CAH2078868.1"/>
    </source>
</evidence>
<dbReference type="InterPro" id="IPR044656">
    <property type="entry name" value="HSP14.7/HSP23.5/HSP23.6-like"/>
</dbReference>
<keyword evidence="4" id="KW-1185">Reference proteome</keyword>
<reference evidence="3 4" key="1">
    <citation type="submission" date="2022-03" db="EMBL/GenBank/DDBJ databases">
        <authorList>
            <person name="Nunn A."/>
            <person name="Chopra R."/>
            <person name="Nunn A."/>
            <person name="Contreras Garrido A."/>
        </authorList>
    </citation>
    <scope>NUCLEOTIDE SEQUENCE [LARGE SCALE GENOMIC DNA]</scope>
</reference>
<dbReference type="SUPFAM" id="SSF49764">
    <property type="entry name" value="HSP20-like chaperones"/>
    <property type="match status" value="2"/>
</dbReference>